<dbReference type="PROSITE" id="PS51078">
    <property type="entry name" value="ICLR_ED"/>
    <property type="match status" value="1"/>
</dbReference>
<evidence type="ECO:0000259" key="6">
    <source>
        <dbReference type="PROSITE" id="PS51078"/>
    </source>
</evidence>
<dbReference type="PROSITE" id="PS51077">
    <property type="entry name" value="HTH_ICLR"/>
    <property type="match status" value="1"/>
</dbReference>
<evidence type="ECO:0000313" key="7">
    <source>
        <dbReference type="EMBL" id="ARX85328.1"/>
    </source>
</evidence>
<dbReference type="GO" id="GO:0003700">
    <property type="term" value="F:DNA-binding transcription factor activity"/>
    <property type="evidence" value="ECO:0007669"/>
    <property type="project" value="TreeGrafter"/>
</dbReference>
<dbReference type="GO" id="GO:0003677">
    <property type="term" value="F:DNA binding"/>
    <property type="evidence" value="ECO:0007669"/>
    <property type="project" value="UniProtKB-KW"/>
</dbReference>
<dbReference type="EMBL" id="CP021748">
    <property type="protein sequence ID" value="ARX85328.1"/>
    <property type="molecule type" value="Genomic_DNA"/>
</dbReference>
<dbReference type="InterPro" id="IPR005471">
    <property type="entry name" value="Tscrpt_reg_IclR_N"/>
</dbReference>
<dbReference type="KEGG" id="salf:SMD44_04789"/>
<keyword evidence="2" id="KW-0238">DNA-binding</keyword>
<evidence type="ECO:0008006" key="9">
    <source>
        <dbReference type="Google" id="ProtNLM"/>
    </source>
</evidence>
<gene>
    <name evidence="7" type="ORF">SMD44_04789</name>
</gene>
<dbReference type="SUPFAM" id="SSF55781">
    <property type="entry name" value="GAF domain-like"/>
    <property type="match status" value="1"/>
</dbReference>
<dbReference type="InterPro" id="IPR036390">
    <property type="entry name" value="WH_DNA-bd_sf"/>
</dbReference>
<evidence type="ECO:0000256" key="1">
    <source>
        <dbReference type="ARBA" id="ARBA00023015"/>
    </source>
</evidence>
<dbReference type="SMART" id="SM00346">
    <property type="entry name" value="HTH_ICLR"/>
    <property type="match status" value="1"/>
</dbReference>
<reference evidence="7 8" key="1">
    <citation type="submission" date="2017-05" db="EMBL/GenBank/DDBJ databases">
        <title>Streptomyces alboflavus Genome sequencing and assembly.</title>
        <authorList>
            <person name="Wang Y."/>
            <person name="Du B."/>
            <person name="Ding Y."/>
            <person name="Liu H."/>
            <person name="Hou Q."/>
            <person name="Liu K."/>
            <person name="Wang C."/>
            <person name="Yao L."/>
        </authorList>
    </citation>
    <scope>NUCLEOTIDE SEQUENCE [LARGE SCALE GENOMIC DNA]</scope>
    <source>
        <strain evidence="7 8">MDJK44</strain>
    </source>
</reference>
<dbReference type="InterPro" id="IPR029016">
    <property type="entry name" value="GAF-like_dom_sf"/>
</dbReference>
<feature type="region of interest" description="Disordered" evidence="4">
    <location>
        <begin position="137"/>
        <end position="158"/>
    </location>
</feature>
<name>A0A1Z1WG18_9ACTN</name>
<sequence length="240" mass="25327">MLAGAFVVLEEMARVGEAGLSALAAGTGLPKTTVYRLLGQLVELGAVEQHQGRYRVGATLARLGRSWTAHRFLTRSAAGPLRHLALETRATVCVAVPSGGRMTVVTGIAAAAREFFPHLPGQTLPPDSAADVVFAASGAPSSARTPPSAPPPPGHTSNQWARRLRTAREQGLDLHQYEWGGERLCLAVPVHAASGEIVAAVGVAVPDPRRLAHTTEVARRSARMLSTSIQRLPPPGRRNT</sequence>
<dbReference type="AlphaFoldDB" id="A0A1Z1WG18"/>
<feature type="domain" description="HTH iclR-type" evidence="5">
    <location>
        <begin position="1"/>
        <end position="58"/>
    </location>
</feature>
<dbReference type="Gene3D" id="1.10.10.10">
    <property type="entry name" value="Winged helix-like DNA-binding domain superfamily/Winged helix DNA-binding domain"/>
    <property type="match status" value="1"/>
</dbReference>
<evidence type="ECO:0000313" key="8">
    <source>
        <dbReference type="Proteomes" id="UP000195880"/>
    </source>
</evidence>
<feature type="compositionally biased region" description="Low complexity" evidence="4">
    <location>
        <begin position="137"/>
        <end position="146"/>
    </location>
</feature>
<dbReference type="PANTHER" id="PTHR30136">
    <property type="entry name" value="HELIX-TURN-HELIX TRANSCRIPTIONAL REGULATOR, ICLR FAMILY"/>
    <property type="match status" value="1"/>
</dbReference>
<evidence type="ECO:0000256" key="2">
    <source>
        <dbReference type="ARBA" id="ARBA00023125"/>
    </source>
</evidence>
<dbReference type="InterPro" id="IPR014757">
    <property type="entry name" value="Tscrpt_reg_IclR_C"/>
</dbReference>
<dbReference type="GO" id="GO:0045892">
    <property type="term" value="P:negative regulation of DNA-templated transcription"/>
    <property type="evidence" value="ECO:0007669"/>
    <property type="project" value="TreeGrafter"/>
</dbReference>
<dbReference type="SUPFAM" id="SSF46785">
    <property type="entry name" value="Winged helix' DNA-binding domain"/>
    <property type="match status" value="1"/>
</dbReference>
<feature type="domain" description="IclR-ED" evidence="6">
    <location>
        <begin position="59"/>
        <end position="231"/>
    </location>
</feature>
<keyword evidence="8" id="KW-1185">Reference proteome</keyword>
<dbReference type="Proteomes" id="UP000195880">
    <property type="component" value="Chromosome"/>
</dbReference>
<dbReference type="PANTHER" id="PTHR30136:SF24">
    <property type="entry name" value="HTH-TYPE TRANSCRIPTIONAL REPRESSOR ALLR"/>
    <property type="match status" value="1"/>
</dbReference>
<dbReference type="Gene3D" id="3.30.450.40">
    <property type="match status" value="1"/>
</dbReference>
<accession>A0A1Z1WG18</accession>
<keyword evidence="1" id="KW-0805">Transcription regulation</keyword>
<dbReference type="eggNOG" id="COG1414">
    <property type="taxonomic scope" value="Bacteria"/>
</dbReference>
<evidence type="ECO:0000256" key="3">
    <source>
        <dbReference type="ARBA" id="ARBA00023163"/>
    </source>
</evidence>
<feature type="region of interest" description="Disordered" evidence="4">
    <location>
        <begin position="219"/>
        <end position="240"/>
    </location>
</feature>
<evidence type="ECO:0000256" key="4">
    <source>
        <dbReference type="SAM" id="MobiDB-lite"/>
    </source>
</evidence>
<proteinExistence type="predicted"/>
<evidence type="ECO:0000259" key="5">
    <source>
        <dbReference type="PROSITE" id="PS51077"/>
    </source>
</evidence>
<organism evidence="7 8">
    <name type="scientific">Streptomyces alboflavus</name>
    <dbReference type="NCBI Taxonomy" id="67267"/>
    <lineage>
        <taxon>Bacteria</taxon>
        <taxon>Bacillati</taxon>
        <taxon>Actinomycetota</taxon>
        <taxon>Actinomycetes</taxon>
        <taxon>Kitasatosporales</taxon>
        <taxon>Streptomycetaceae</taxon>
        <taxon>Streptomyces</taxon>
    </lineage>
</organism>
<dbReference type="STRING" id="67267.GCA_000716675_02248"/>
<dbReference type="InterPro" id="IPR050707">
    <property type="entry name" value="HTH_MetabolicPath_Reg"/>
</dbReference>
<protein>
    <recommendedName>
        <fullName evidence="9">IclR family transcriptional regulator</fullName>
    </recommendedName>
</protein>
<keyword evidence="3" id="KW-0804">Transcription</keyword>
<dbReference type="Pfam" id="PF09339">
    <property type="entry name" value="HTH_IclR"/>
    <property type="match status" value="1"/>
</dbReference>
<dbReference type="InterPro" id="IPR036388">
    <property type="entry name" value="WH-like_DNA-bd_sf"/>
</dbReference>